<feature type="transmembrane region" description="Helical" evidence="1">
    <location>
        <begin position="172"/>
        <end position="191"/>
    </location>
</feature>
<keyword evidence="1" id="KW-0812">Transmembrane</keyword>
<dbReference type="InterPro" id="IPR048389">
    <property type="entry name" value="YciQ-like_C"/>
</dbReference>
<dbReference type="Pfam" id="PF20990">
    <property type="entry name" value="DUF2207_C"/>
    <property type="match status" value="1"/>
</dbReference>
<feature type="domain" description="Predicted membrane protein YciQ-like C-terminal" evidence="2">
    <location>
        <begin position="51"/>
        <end position="281"/>
    </location>
</feature>
<feature type="transmembrane region" description="Helical" evidence="1">
    <location>
        <begin position="15"/>
        <end position="36"/>
    </location>
</feature>
<dbReference type="STRING" id="307121.GA0070620_2768"/>
<feature type="transmembrane region" description="Helical" evidence="1">
    <location>
        <begin position="361"/>
        <end position="387"/>
    </location>
</feature>
<organism evidence="3 4">
    <name type="scientific">Micromonospora krabiensis</name>
    <dbReference type="NCBI Taxonomy" id="307121"/>
    <lineage>
        <taxon>Bacteria</taxon>
        <taxon>Bacillati</taxon>
        <taxon>Actinomycetota</taxon>
        <taxon>Actinomycetes</taxon>
        <taxon>Micromonosporales</taxon>
        <taxon>Micromonosporaceae</taxon>
        <taxon>Micromonospora</taxon>
    </lineage>
</organism>
<feature type="transmembrane region" description="Helical" evidence="1">
    <location>
        <begin position="322"/>
        <end position="341"/>
    </location>
</feature>
<evidence type="ECO:0000313" key="3">
    <source>
        <dbReference type="EMBL" id="SBV27261.1"/>
    </source>
</evidence>
<proteinExistence type="predicted"/>
<dbReference type="EMBL" id="LT598496">
    <property type="protein sequence ID" value="SBV27261.1"/>
    <property type="molecule type" value="Genomic_DNA"/>
</dbReference>
<evidence type="ECO:0000256" key="1">
    <source>
        <dbReference type="SAM" id="Phobius"/>
    </source>
</evidence>
<dbReference type="PATRIC" id="fig|307121.4.peg.2835"/>
<keyword evidence="1" id="KW-1133">Transmembrane helix</keyword>
<keyword evidence="1" id="KW-0472">Membrane</keyword>
<protein>
    <submittedName>
        <fullName evidence="3">Predicted membrane protein</fullName>
    </submittedName>
</protein>
<sequence length="484" mass="51729">MFAAVLSLPDSVIEIGLPVAGLAAWTVLYAITWLTVRPAAVTPAPATLVLPGEEPPAVVSLLANRWRLTGAAAEATLLDLAARRYLELRQPDADPRHTTVHLTGRAPDDLNPYERQVFDRVTERAVDGVVPLTALGFADAGRSTAWTKRLHQSVLADARRRGLSRRRVPRPLAALLGVLGGVAAAGVAVGSWHYVTRTHGDRFGSVAAFLVVAAVLGSIAARDSGERDTPAGREAARRWLGLRGWLAGQGSFAELPPAAVAAWDRYLAYGAALGVTRNASRVIDLGVADRRQLWSSYGGRWRQVAVSYPGGLPRYGQALGWIVFRALLMGLLGWTLAGVVGNLLLDSATGSEDRSAPWSGLLAADAVILALVLLGLVLLGLAGYLLVRAFADASAPATVTGEVLWHQVWQRHSSDDAEGQPINHHLVIDDGHSDQLRAWIIPARIAECRVGDVVTARVRPWTRRVVEVTVDRAAPGPAGSDVRR</sequence>
<gene>
    <name evidence="3" type="ORF">GA0070620_2768</name>
</gene>
<evidence type="ECO:0000313" key="4">
    <source>
        <dbReference type="Proteomes" id="UP000199393"/>
    </source>
</evidence>
<dbReference type="Proteomes" id="UP000199393">
    <property type="component" value="Chromosome I"/>
</dbReference>
<dbReference type="AlphaFoldDB" id="A0A1C3N3V8"/>
<feature type="transmembrane region" description="Helical" evidence="1">
    <location>
        <begin position="203"/>
        <end position="221"/>
    </location>
</feature>
<name>A0A1C3N3V8_9ACTN</name>
<dbReference type="RefSeq" id="WP_091590837.1">
    <property type="nucleotide sequence ID" value="NZ_JBHRWG010000005.1"/>
</dbReference>
<keyword evidence="4" id="KW-1185">Reference proteome</keyword>
<evidence type="ECO:0000259" key="2">
    <source>
        <dbReference type="Pfam" id="PF20990"/>
    </source>
</evidence>
<reference evidence="4" key="1">
    <citation type="submission" date="2016-06" db="EMBL/GenBank/DDBJ databases">
        <authorList>
            <person name="Varghese N."/>
        </authorList>
    </citation>
    <scope>NUCLEOTIDE SEQUENCE [LARGE SCALE GENOMIC DNA]</scope>
    <source>
        <strain evidence="4">DSM 45344</strain>
    </source>
</reference>
<accession>A0A1C3N3V8</accession>